<reference evidence="4 5" key="1">
    <citation type="journal article" date="2010" name="Nature">
        <title>Nitrite-driven anaerobic methane oxidation by oxygenic bacteria.</title>
        <authorList>
            <person name="Ettwig K.F."/>
            <person name="Butler M.K."/>
            <person name="Le Paslier D."/>
            <person name="Pelletier E."/>
            <person name="Mangenot S."/>
            <person name="Kuypers M.M.M."/>
            <person name="Schreiber F."/>
            <person name="Dutilh B.E."/>
            <person name="Zedelius J."/>
            <person name="de Beer D."/>
            <person name="Gloerich J."/>
            <person name="Wessels H.J.C.T."/>
            <person name="van Allen T."/>
            <person name="Luesken F."/>
            <person name="Wu M."/>
            <person name="van de Pas-Schoonen K.T."/>
            <person name="Op den Camp H.J.M."/>
            <person name="Janssen-Megens E.M."/>
            <person name="Francoijs K-J."/>
            <person name="Stunnenberg H."/>
            <person name="Weissenbach J."/>
            <person name="Jetten M.S.M."/>
            <person name="Strous M."/>
        </authorList>
    </citation>
    <scope>NUCLEOTIDE SEQUENCE [LARGE SCALE GENOMIC DNA]</scope>
</reference>
<dbReference type="PATRIC" id="fig|671143.5.peg.2577"/>
<dbReference type="InterPro" id="IPR004401">
    <property type="entry name" value="YbaB/EbfC"/>
</dbReference>
<keyword evidence="1 2" id="KW-0238">DNA-binding</keyword>
<feature type="coiled-coil region" evidence="3">
    <location>
        <begin position="4"/>
        <end position="31"/>
    </location>
</feature>
<proteinExistence type="inferred from homology"/>
<comment type="function">
    <text evidence="2">Binds to DNA and alters its conformation. May be involved in regulation of gene expression, nucleoid organization and DNA protection.</text>
</comment>
<dbReference type="GO" id="GO:0043590">
    <property type="term" value="C:bacterial nucleoid"/>
    <property type="evidence" value="ECO:0007669"/>
    <property type="project" value="UniProtKB-UniRule"/>
</dbReference>
<organism evidence="4 5">
    <name type="scientific">Methylomirabilis oxygeniifera</name>
    <dbReference type="NCBI Taxonomy" id="671143"/>
    <lineage>
        <taxon>Bacteria</taxon>
        <taxon>Candidatus Methylomirabilota</taxon>
        <taxon>Candidatus Methylomirabilia</taxon>
        <taxon>Candidatus Methylomirabilales</taxon>
        <taxon>Candidatus Methylomirabilaceae</taxon>
        <taxon>Candidatus Methylomirabilis</taxon>
    </lineage>
</organism>
<keyword evidence="3" id="KW-0175">Coiled coil</keyword>
<dbReference type="GO" id="GO:0003677">
    <property type="term" value="F:DNA binding"/>
    <property type="evidence" value="ECO:0007669"/>
    <property type="project" value="UniProtKB-UniRule"/>
</dbReference>
<protein>
    <recommendedName>
        <fullName evidence="2">Nucleoid-associated protein DAMO_2940</fullName>
    </recommendedName>
</protein>
<comment type="subunit">
    <text evidence="2">Homodimer.</text>
</comment>
<sequence length="104" mass="10945">MKNLGNLMKQAQRMKAEADRIQAEAATKRVEGTAGGGMVTVVCNGQGEVVAVKIDPEVAGPDELEMLQDLVVAATNEALRKARELLSQEMGRLTGGLGLPPGLM</sequence>
<evidence type="ECO:0000313" key="5">
    <source>
        <dbReference type="Proteomes" id="UP000006898"/>
    </source>
</evidence>
<dbReference type="Gene3D" id="3.30.1310.10">
    <property type="entry name" value="Nucleoid-associated protein YbaB-like domain"/>
    <property type="match status" value="1"/>
</dbReference>
<evidence type="ECO:0000256" key="1">
    <source>
        <dbReference type="ARBA" id="ARBA00023125"/>
    </source>
</evidence>
<evidence type="ECO:0000313" key="4">
    <source>
        <dbReference type="EMBL" id="CBE70013.1"/>
    </source>
</evidence>
<comment type="similarity">
    <text evidence="2">Belongs to the YbaB/EbfC family.</text>
</comment>
<dbReference type="SUPFAM" id="SSF82607">
    <property type="entry name" value="YbaB-like"/>
    <property type="match status" value="1"/>
</dbReference>
<dbReference type="HOGENOM" id="CLU_140930_2_2_0"/>
<dbReference type="PANTHER" id="PTHR33449:SF1">
    <property type="entry name" value="NUCLEOID-ASSOCIATED PROTEIN YBAB"/>
    <property type="match status" value="1"/>
</dbReference>
<dbReference type="HAMAP" id="MF_00274">
    <property type="entry name" value="DNA_YbaB_EbfC"/>
    <property type="match status" value="1"/>
</dbReference>
<dbReference type="PIRSF" id="PIRSF004555">
    <property type="entry name" value="UCP004555"/>
    <property type="match status" value="1"/>
</dbReference>
<dbReference type="eggNOG" id="COG0718">
    <property type="taxonomic scope" value="Bacteria"/>
</dbReference>
<dbReference type="GO" id="GO:0005829">
    <property type="term" value="C:cytosol"/>
    <property type="evidence" value="ECO:0007669"/>
    <property type="project" value="TreeGrafter"/>
</dbReference>
<dbReference type="Proteomes" id="UP000006898">
    <property type="component" value="Chromosome"/>
</dbReference>
<dbReference type="KEGG" id="mox:DAMO_2940"/>
<dbReference type="InterPro" id="IPR036894">
    <property type="entry name" value="YbaB-like_sf"/>
</dbReference>
<dbReference type="EMBL" id="FP565575">
    <property type="protein sequence ID" value="CBE70013.1"/>
    <property type="molecule type" value="Genomic_DNA"/>
</dbReference>
<keyword evidence="2" id="KW-0963">Cytoplasm</keyword>
<name>D5MLV6_METO1</name>
<comment type="subcellular location">
    <subcellularLocation>
        <location evidence="2">Cytoplasm</location>
        <location evidence="2">Nucleoid</location>
    </subcellularLocation>
</comment>
<accession>D5MLV6</accession>
<evidence type="ECO:0000256" key="3">
    <source>
        <dbReference type="SAM" id="Coils"/>
    </source>
</evidence>
<dbReference type="Pfam" id="PF02575">
    <property type="entry name" value="YbaB_DNA_bd"/>
    <property type="match status" value="1"/>
</dbReference>
<dbReference type="NCBIfam" id="TIGR00103">
    <property type="entry name" value="DNA_YbaB_EbfC"/>
    <property type="match status" value="1"/>
</dbReference>
<dbReference type="PANTHER" id="PTHR33449">
    <property type="entry name" value="NUCLEOID-ASSOCIATED PROTEIN YBAB"/>
    <property type="match status" value="1"/>
</dbReference>
<dbReference type="STRING" id="671143.DAMO_2940"/>
<gene>
    <name evidence="4" type="ORF">DAMO_2940</name>
</gene>
<evidence type="ECO:0000256" key="2">
    <source>
        <dbReference type="HAMAP-Rule" id="MF_00274"/>
    </source>
</evidence>
<dbReference type="AlphaFoldDB" id="D5MLV6"/>